<dbReference type="Proteomes" id="UP000028868">
    <property type="component" value="Unassembled WGS sequence"/>
</dbReference>
<dbReference type="InterPro" id="IPR000551">
    <property type="entry name" value="MerR-type_HTH_dom"/>
</dbReference>
<reference evidence="3 4" key="2">
    <citation type="submission" date="2014-05" db="EMBL/GenBank/DDBJ databases">
        <title>Draft genome sequence of Halobacillus karajensis HK-03.</title>
        <authorList>
            <person name="Khelaifia S."/>
            <person name="Croce O."/>
            <person name="Lagier J.C."/>
            <person name="Raoult D."/>
        </authorList>
    </citation>
    <scope>NUCLEOTIDE SEQUENCE [LARGE SCALE GENOMIC DNA]</scope>
    <source>
        <strain evidence="3 4">HD-03</strain>
    </source>
</reference>
<dbReference type="SUPFAM" id="SSF46955">
    <property type="entry name" value="Putative DNA-binding domain"/>
    <property type="match status" value="1"/>
</dbReference>
<dbReference type="GO" id="GO:0003700">
    <property type="term" value="F:DNA-binding transcription factor activity"/>
    <property type="evidence" value="ECO:0007669"/>
    <property type="project" value="InterPro"/>
</dbReference>
<dbReference type="AlphaFoldDB" id="A0A024P5A6"/>
<sequence>MKITEVARKLNTTPRTIRFYEEKGLVFPGKTGNGYRLYKEADVKTLQAVLALREVGMSTAEIKTALEQEGGVSGFLHSQRSALYKEMLQIRDMITALDKMIEGNEKDAREESMIELAGKLKRLKEKRANWQDRWNFDDQAEVYDQNIKTTGYRFNVHENYWDALQMIKEWVDATSNEQGVDIGTGTGNLTGLFIEEDIPIIAIDQSKEMLKMCKKKFPRTDTRHGHFLSLPLKDHEADFIVSSYALHHLPDDEKELALAEMDRILSDGGRIAIADLMFKNKTDKQQLIDHLYKTGNREAIDAIEDEYYAEQTRIMKWLENKGYKVQVNQLNSILHLLFARK</sequence>
<dbReference type="CDD" id="cd00592">
    <property type="entry name" value="HTH_MerR-like"/>
    <property type="match status" value="1"/>
</dbReference>
<dbReference type="PANTHER" id="PTHR30204">
    <property type="entry name" value="REDOX-CYCLING DRUG-SENSING TRANSCRIPTIONAL ACTIVATOR SOXR"/>
    <property type="match status" value="1"/>
</dbReference>
<keyword evidence="3" id="KW-0808">Transferase</keyword>
<reference evidence="4" key="1">
    <citation type="submission" date="2014-03" db="EMBL/GenBank/DDBJ databases">
        <authorList>
            <person name="Urmite Genomes U."/>
        </authorList>
    </citation>
    <scope>NUCLEOTIDE SEQUENCE [LARGE SCALE GENOMIC DNA]</scope>
    <source>
        <strain evidence="4">HD-03</strain>
    </source>
</reference>
<comment type="caution">
    <text evidence="3">The sequence shown here is derived from an EMBL/GenBank/DDBJ whole genome shotgun (WGS) entry which is preliminary data.</text>
</comment>
<organism evidence="3 4">
    <name type="scientific">Halobacillus karajensis</name>
    <dbReference type="NCBI Taxonomy" id="195088"/>
    <lineage>
        <taxon>Bacteria</taxon>
        <taxon>Bacillati</taxon>
        <taxon>Bacillota</taxon>
        <taxon>Bacilli</taxon>
        <taxon>Bacillales</taxon>
        <taxon>Bacillaceae</taxon>
        <taxon>Halobacillus</taxon>
    </lineage>
</organism>
<dbReference type="PRINTS" id="PR00040">
    <property type="entry name" value="HTHMERR"/>
</dbReference>
<dbReference type="InterPro" id="IPR047057">
    <property type="entry name" value="MerR_fam"/>
</dbReference>
<dbReference type="EMBL" id="CCDI010000002">
    <property type="protein sequence ID" value="CDQ23968.1"/>
    <property type="molecule type" value="Genomic_DNA"/>
</dbReference>
<keyword evidence="1" id="KW-0238">DNA-binding</keyword>
<dbReference type="SMART" id="SM00422">
    <property type="entry name" value="HTH_MERR"/>
    <property type="match status" value="1"/>
</dbReference>
<dbReference type="InterPro" id="IPR029063">
    <property type="entry name" value="SAM-dependent_MTases_sf"/>
</dbReference>
<dbReference type="InterPro" id="IPR013216">
    <property type="entry name" value="Methyltransf_11"/>
</dbReference>
<evidence type="ECO:0000313" key="3">
    <source>
        <dbReference type="EMBL" id="CDQ23968.1"/>
    </source>
</evidence>
<dbReference type="Gene3D" id="3.40.50.150">
    <property type="entry name" value="Vaccinia Virus protein VP39"/>
    <property type="match status" value="1"/>
</dbReference>
<dbReference type="GO" id="GO:0032259">
    <property type="term" value="P:methylation"/>
    <property type="evidence" value="ECO:0007669"/>
    <property type="project" value="UniProtKB-KW"/>
</dbReference>
<evidence type="ECO:0000313" key="4">
    <source>
        <dbReference type="Proteomes" id="UP000028868"/>
    </source>
</evidence>
<dbReference type="InterPro" id="IPR009061">
    <property type="entry name" value="DNA-bd_dom_put_sf"/>
</dbReference>
<keyword evidence="3" id="KW-0489">Methyltransferase</keyword>
<dbReference type="GO" id="GO:0008757">
    <property type="term" value="F:S-adenosylmethionine-dependent methyltransferase activity"/>
    <property type="evidence" value="ECO:0007669"/>
    <property type="project" value="InterPro"/>
</dbReference>
<proteinExistence type="predicted"/>
<dbReference type="SUPFAM" id="SSF53335">
    <property type="entry name" value="S-adenosyl-L-methionine-dependent methyltransferases"/>
    <property type="match status" value="1"/>
</dbReference>
<accession>A0A024P5A6</accession>
<dbReference type="RefSeq" id="WP_035508414.1">
    <property type="nucleotide sequence ID" value="NZ_CCDH010000003.1"/>
</dbReference>
<evidence type="ECO:0000256" key="1">
    <source>
        <dbReference type="ARBA" id="ARBA00023125"/>
    </source>
</evidence>
<gene>
    <name evidence="3" type="primary">yrrT_1</name>
    <name evidence="3" type="ORF">BN983_02227</name>
</gene>
<protein>
    <submittedName>
        <fullName evidence="3">Methyltransferase YrrT</fullName>
    </submittedName>
</protein>
<dbReference type="Pfam" id="PF13411">
    <property type="entry name" value="MerR_1"/>
    <property type="match status" value="1"/>
</dbReference>
<dbReference type="Pfam" id="PF08241">
    <property type="entry name" value="Methyltransf_11"/>
    <property type="match status" value="1"/>
</dbReference>
<feature type="domain" description="HTH merR-type" evidence="2">
    <location>
        <begin position="1"/>
        <end position="68"/>
    </location>
</feature>
<keyword evidence="4" id="KW-1185">Reference proteome</keyword>
<dbReference type="CDD" id="cd02440">
    <property type="entry name" value="AdoMet_MTases"/>
    <property type="match status" value="1"/>
</dbReference>
<evidence type="ECO:0000259" key="2">
    <source>
        <dbReference type="PROSITE" id="PS50937"/>
    </source>
</evidence>
<dbReference type="PROSITE" id="PS50937">
    <property type="entry name" value="HTH_MERR_2"/>
    <property type="match status" value="1"/>
</dbReference>
<name>A0A024P5A6_9BACI</name>
<dbReference type="GO" id="GO:0003677">
    <property type="term" value="F:DNA binding"/>
    <property type="evidence" value="ECO:0007669"/>
    <property type="project" value="UniProtKB-KW"/>
</dbReference>
<dbReference type="Gene3D" id="1.10.1660.10">
    <property type="match status" value="1"/>
</dbReference>
<dbReference type="PANTHER" id="PTHR30204:SF93">
    <property type="entry name" value="HTH MERR-TYPE DOMAIN-CONTAINING PROTEIN"/>
    <property type="match status" value="1"/>
</dbReference>